<dbReference type="PIRSF" id="PIRSF000124">
    <property type="entry name" value="UDPglc_GDPman_dh"/>
    <property type="match status" value="1"/>
</dbReference>
<dbReference type="GO" id="GO:0016616">
    <property type="term" value="F:oxidoreductase activity, acting on the CH-OH group of donors, NAD or NADP as acceptor"/>
    <property type="evidence" value="ECO:0007669"/>
    <property type="project" value="InterPro"/>
</dbReference>
<dbReference type="AlphaFoldDB" id="A0A1H6FLW8"/>
<evidence type="ECO:0000256" key="3">
    <source>
        <dbReference type="PIRNR" id="PIRNR000124"/>
    </source>
</evidence>
<dbReference type="GO" id="GO:0051287">
    <property type="term" value="F:NAD binding"/>
    <property type="evidence" value="ECO:0007669"/>
    <property type="project" value="InterPro"/>
</dbReference>
<dbReference type="InterPro" id="IPR014026">
    <property type="entry name" value="UDP-Glc/GDP-Man_DH_dimer"/>
</dbReference>
<dbReference type="InterPro" id="IPR014027">
    <property type="entry name" value="UDP-Glc/GDP-Man_DH_C"/>
</dbReference>
<dbReference type="STRING" id="29539.SAMN02745716_0690"/>
<dbReference type="Pfam" id="PF03721">
    <property type="entry name" value="UDPG_MGDP_dh_N"/>
    <property type="match status" value="1"/>
</dbReference>
<dbReference type="PIRSF" id="PIRSF500136">
    <property type="entry name" value="UDP_ManNAc_DH"/>
    <property type="match status" value="1"/>
</dbReference>
<dbReference type="Proteomes" id="UP000222056">
    <property type="component" value="Unassembled WGS sequence"/>
</dbReference>
<evidence type="ECO:0000256" key="2">
    <source>
        <dbReference type="ARBA" id="ARBA00023027"/>
    </source>
</evidence>
<dbReference type="SUPFAM" id="SSF48179">
    <property type="entry name" value="6-phosphogluconate dehydrogenase C-terminal domain-like"/>
    <property type="match status" value="1"/>
</dbReference>
<dbReference type="NCBIfam" id="TIGR03026">
    <property type="entry name" value="NDP-sugDHase"/>
    <property type="match status" value="1"/>
</dbReference>
<dbReference type="InterPro" id="IPR028359">
    <property type="entry name" value="UDP_ManNAc/GlcNAc_DH"/>
</dbReference>
<dbReference type="InterPro" id="IPR017476">
    <property type="entry name" value="UDP-Glc/GDP-Man"/>
</dbReference>
<accession>A0A1H6FLW8</accession>
<evidence type="ECO:0000313" key="6">
    <source>
        <dbReference type="Proteomes" id="UP000222056"/>
    </source>
</evidence>
<keyword evidence="1" id="KW-0560">Oxidoreductase</keyword>
<keyword evidence="6" id="KW-1185">Reference proteome</keyword>
<dbReference type="EMBL" id="FNWJ01000001">
    <property type="protein sequence ID" value="SEH11200.1"/>
    <property type="molecule type" value="Genomic_DNA"/>
</dbReference>
<dbReference type="InterPro" id="IPR001732">
    <property type="entry name" value="UDP-Glc/GDP-Man_DH_N"/>
</dbReference>
<feature type="domain" description="UDP-glucose/GDP-mannose dehydrogenase C-terminal" evidence="4">
    <location>
        <begin position="314"/>
        <end position="407"/>
    </location>
</feature>
<dbReference type="OrthoDB" id="5193947at2"/>
<dbReference type="PANTHER" id="PTHR43491:SF1">
    <property type="entry name" value="UDP-N-ACETYL-D-MANNOSAMINE DEHYDROGENASE"/>
    <property type="match status" value="1"/>
</dbReference>
<name>A0A1H6FLW8_THEAL</name>
<dbReference type="RefSeq" id="WP_093116235.1">
    <property type="nucleotide sequence ID" value="NZ_FNWJ01000001.1"/>
</dbReference>
<reference evidence="6" key="1">
    <citation type="submission" date="2016-10" db="EMBL/GenBank/DDBJ databases">
        <authorList>
            <person name="Varghese N."/>
            <person name="Submissions S."/>
        </authorList>
    </citation>
    <scope>NUCLEOTIDE SEQUENCE [LARGE SCALE GENOMIC DNA]</scope>
    <source>
        <strain evidence="6">ATCC 35263</strain>
    </source>
</reference>
<sequence length="416" mass="45171">MKVGVVGLGYVGLPLAVAVAEAGHEVVGVDVDQRLVERLSAGESHVVDVPSERLRALVGRFSATAHYDALSDCEVIAIAVPTPLTRNREPDLGALTAAGRALAGVIRRGQLVVLESTTYPGTTRERLVPLLEESGLACGRDVAVAYSPERVDPGRTDYTLRNTPKVVAGLTERCLRRASEFYGTVCEQIVEVSSLEVAELTKLLENVFRSVNIALVNELAILCDRMGIDVWEVVDAAATKPYGFMRFEPGPGMGGHCLPVDPFYLAWRAREFDLQTEFIELAGEVNQRMPYFCVERIARALNGHQKPISGSRILIVGVSYKAGVGDLRESPALKIMRLLGDQGAELSYHDDFVPHLPEFGLRSRPLTEALAEGVDLAAIVTAHPGVDFGLIVREAPLVVDFRGVTRGIRAENLVRL</sequence>
<dbReference type="Pfam" id="PF03720">
    <property type="entry name" value="UDPG_MGDP_dh_C"/>
    <property type="match status" value="1"/>
</dbReference>
<dbReference type="InterPro" id="IPR008927">
    <property type="entry name" value="6-PGluconate_DH-like_C_sf"/>
</dbReference>
<dbReference type="PANTHER" id="PTHR43491">
    <property type="entry name" value="UDP-N-ACETYL-D-MANNOSAMINE DEHYDROGENASE"/>
    <property type="match status" value="1"/>
</dbReference>
<evidence type="ECO:0000259" key="4">
    <source>
        <dbReference type="SMART" id="SM00984"/>
    </source>
</evidence>
<dbReference type="InterPro" id="IPR036220">
    <property type="entry name" value="UDP-Glc/GDP-Man_DH_C_sf"/>
</dbReference>
<dbReference type="InterPro" id="IPR036291">
    <property type="entry name" value="NAD(P)-bd_dom_sf"/>
</dbReference>
<dbReference type="SUPFAM" id="SSF52413">
    <property type="entry name" value="UDP-glucose/GDP-mannose dehydrogenase C-terminal domain"/>
    <property type="match status" value="1"/>
</dbReference>
<protein>
    <submittedName>
        <fullName evidence="5">UDP-N-acetyl-D-glucosamine dehydrogenase</fullName>
    </submittedName>
</protein>
<evidence type="ECO:0000256" key="1">
    <source>
        <dbReference type="ARBA" id="ARBA00023002"/>
    </source>
</evidence>
<dbReference type="SUPFAM" id="SSF51735">
    <property type="entry name" value="NAD(P)-binding Rossmann-fold domains"/>
    <property type="match status" value="1"/>
</dbReference>
<keyword evidence="2" id="KW-0520">NAD</keyword>
<dbReference type="SMART" id="SM00984">
    <property type="entry name" value="UDPG_MGDP_dh_C"/>
    <property type="match status" value="1"/>
</dbReference>
<dbReference type="Pfam" id="PF00984">
    <property type="entry name" value="UDPG_MGDP_dh"/>
    <property type="match status" value="1"/>
</dbReference>
<dbReference type="Gene3D" id="3.40.50.720">
    <property type="entry name" value="NAD(P)-binding Rossmann-like Domain"/>
    <property type="match status" value="2"/>
</dbReference>
<proteinExistence type="inferred from homology"/>
<organism evidence="5 6">
    <name type="scientific">Thermoleophilum album</name>
    <dbReference type="NCBI Taxonomy" id="29539"/>
    <lineage>
        <taxon>Bacteria</taxon>
        <taxon>Bacillati</taxon>
        <taxon>Actinomycetota</taxon>
        <taxon>Thermoleophilia</taxon>
        <taxon>Thermoleophilales</taxon>
        <taxon>Thermoleophilaceae</taxon>
        <taxon>Thermoleophilum</taxon>
    </lineage>
</organism>
<comment type="similarity">
    <text evidence="3">Belongs to the UDP-glucose/GDP-mannose dehydrogenase family.</text>
</comment>
<dbReference type="GO" id="GO:0000271">
    <property type="term" value="P:polysaccharide biosynthetic process"/>
    <property type="evidence" value="ECO:0007669"/>
    <property type="project" value="InterPro"/>
</dbReference>
<gene>
    <name evidence="5" type="ORF">SAMN02745716_0690</name>
</gene>
<evidence type="ECO:0000313" key="5">
    <source>
        <dbReference type="EMBL" id="SEH11200.1"/>
    </source>
</evidence>
<dbReference type="GO" id="GO:0016628">
    <property type="term" value="F:oxidoreductase activity, acting on the CH-CH group of donors, NAD or NADP as acceptor"/>
    <property type="evidence" value="ECO:0007669"/>
    <property type="project" value="InterPro"/>
</dbReference>